<accession>A0ABT7E957</accession>
<proteinExistence type="predicted"/>
<evidence type="ECO:0000313" key="1">
    <source>
        <dbReference type="EMBL" id="MDK2563465.1"/>
    </source>
</evidence>
<gene>
    <name evidence="1" type="ORF">QOZ84_07875</name>
</gene>
<dbReference type="EMBL" id="JASKYM010000002">
    <property type="protein sequence ID" value="MDK2563465.1"/>
    <property type="molecule type" value="Genomic_DNA"/>
</dbReference>
<dbReference type="InterPro" id="IPR009702">
    <property type="entry name" value="DUF1284"/>
</dbReference>
<evidence type="ECO:0000313" key="2">
    <source>
        <dbReference type="Proteomes" id="UP001301012"/>
    </source>
</evidence>
<dbReference type="Proteomes" id="UP001301012">
    <property type="component" value="Unassembled WGS sequence"/>
</dbReference>
<organism evidence="1 2">
    <name type="scientific">Romboutsia sedimentorum</name>
    <dbReference type="NCBI Taxonomy" id="1368474"/>
    <lineage>
        <taxon>Bacteria</taxon>
        <taxon>Bacillati</taxon>
        <taxon>Bacillota</taxon>
        <taxon>Clostridia</taxon>
        <taxon>Peptostreptococcales</taxon>
        <taxon>Peptostreptococcaceae</taxon>
        <taxon>Romboutsia</taxon>
    </lineage>
</organism>
<reference evidence="1 2" key="1">
    <citation type="submission" date="2023-05" db="EMBL/GenBank/DDBJ databases">
        <title>Rombocin, a short stable natural nisin variant, displays selective antimicrobial activity against Listeria monocytogenes and employs dual mode of action to kill target bacterial strains.</title>
        <authorList>
            <person name="Wambui J."/>
            <person name="Stephan R."/>
            <person name="Kuipers O.P."/>
        </authorList>
    </citation>
    <scope>NUCLEOTIDE SEQUENCE [LARGE SCALE GENOMIC DNA]</scope>
    <source>
        <strain evidence="1 2">RC002</strain>
    </source>
</reference>
<name>A0ABT7E957_9FIRM</name>
<comment type="caution">
    <text evidence="1">The sequence shown here is derived from an EMBL/GenBank/DDBJ whole genome shotgun (WGS) entry which is preliminary data.</text>
</comment>
<sequence>MLKIRPHHILCMKAYIGKGYSQKFNENMEKIIKTLKENVNQQVEVVFGLDDICSKCPNNMRNGLCKSQDKVENIDLKVSKHFEIKNGKYTYKDLQYKVYSNINEDKFMDICKSCEWHYITNCKDLNLKK</sequence>
<keyword evidence="2" id="KW-1185">Reference proteome</keyword>
<dbReference type="Pfam" id="PF06935">
    <property type="entry name" value="DUF1284"/>
    <property type="match status" value="1"/>
</dbReference>
<protein>
    <submittedName>
        <fullName evidence="1">DUF1284 domain-containing protein</fullName>
    </submittedName>
</protein>
<dbReference type="RefSeq" id="WP_284132405.1">
    <property type="nucleotide sequence ID" value="NZ_JASKYM010000002.1"/>
</dbReference>